<evidence type="ECO:0000256" key="1">
    <source>
        <dbReference type="SAM" id="Coils"/>
    </source>
</evidence>
<evidence type="ECO:0000256" key="2">
    <source>
        <dbReference type="SAM" id="MobiDB-lite"/>
    </source>
</evidence>
<feature type="compositionally biased region" description="Basic and acidic residues" evidence="2">
    <location>
        <begin position="465"/>
        <end position="475"/>
    </location>
</feature>
<evidence type="ECO:0000313" key="4">
    <source>
        <dbReference type="Proteomes" id="UP001330749"/>
    </source>
</evidence>
<evidence type="ECO:0000313" key="3">
    <source>
        <dbReference type="EMBL" id="MED3562258.1"/>
    </source>
</evidence>
<accession>A0ABU6N7Q4</accession>
<feature type="coiled-coil region" evidence="1">
    <location>
        <begin position="325"/>
        <end position="402"/>
    </location>
</feature>
<reference evidence="3 4" key="1">
    <citation type="submission" date="2023-03" db="EMBL/GenBank/DDBJ databases">
        <title>Bacillus Genome Sequencing.</title>
        <authorList>
            <person name="Dunlap C."/>
        </authorList>
    </citation>
    <scope>NUCLEOTIDE SEQUENCE [LARGE SCALE GENOMIC DNA]</scope>
    <source>
        <strain evidence="3 4">B-14544</strain>
    </source>
</reference>
<name>A0ABU6N7Q4_9BACI</name>
<keyword evidence="4" id="KW-1185">Reference proteome</keyword>
<sequence length="498" mass="56269">MGNETIKINSEFNILFSENENSDSADVKFIICDFNPNANNVSLNRDKIDNWLSTLNFKPVVGKIITRFDGKRDFSGHNAKIVEEVDENGNKIKTVEFDTSAFGSFYETSIETIDDVEYIVAKSKVWKRFKEAYSILKKRAESNKGLKTSWEITVSESHQENIDGKDVKVVDDGEFIGHCLLGEFVTPAYKNSGVLEVASTIADDELAIALSQDMLLLSENNLNDTDDINISNEGGNEDMGKEKEKELSALTDNDLYSKVRKAINSVDESNWYYVSMLYPYDYKAVAYTWDRESEEDFVEFTYTVNSDETISVTAQQNVKMTFVAKATINTKVAELETKLSETEKEIAEAGKSITELSKEKEELEVQVSELAKYKEKVEELEAAEKERELSEKREEFKSLALEDNLITSEELESDEQLSTLISELTLDNLEVSQEKLEVIKGKRAIAKYKEAQLSAKQEQEQIEVSEVKEQPKAKSDLNNGESDGVLTSHDVIKLMIKG</sequence>
<dbReference type="RefSeq" id="WP_327967159.1">
    <property type="nucleotide sequence ID" value="NZ_JARMQG010000084.1"/>
</dbReference>
<dbReference type="Proteomes" id="UP001330749">
    <property type="component" value="Unassembled WGS sequence"/>
</dbReference>
<protein>
    <submittedName>
        <fullName evidence="3">Uncharacterized protein</fullName>
    </submittedName>
</protein>
<keyword evidence="1" id="KW-0175">Coiled coil</keyword>
<proteinExistence type="predicted"/>
<feature type="region of interest" description="Disordered" evidence="2">
    <location>
        <begin position="455"/>
        <end position="484"/>
    </location>
</feature>
<gene>
    <name evidence="3" type="ORF">P4447_07305</name>
</gene>
<dbReference type="EMBL" id="JARMQG010000084">
    <property type="protein sequence ID" value="MED3562258.1"/>
    <property type="molecule type" value="Genomic_DNA"/>
</dbReference>
<comment type="caution">
    <text evidence="3">The sequence shown here is derived from an EMBL/GenBank/DDBJ whole genome shotgun (WGS) entry which is preliminary data.</text>
</comment>
<organism evidence="3 4">
    <name type="scientific">Bacillus xiapuensis</name>
    <dbReference type="NCBI Taxonomy" id="2014075"/>
    <lineage>
        <taxon>Bacteria</taxon>
        <taxon>Bacillati</taxon>
        <taxon>Bacillota</taxon>
        <taxon>Bacilli</taxon>
        <taxon>Bacillales</taxon>
        <taxon>Bacillaceae</taxon>
        <taxon>Bacillus</taxon>
    </lineage>
</organism>